<comment type="caution">
    <text evidence="2">The sequence shown here is derived from an EMBL/GenBank/DDBJ whole genome shotgun (WGS) entry which is preliminary data.</text>
</comment>
<feature type="signal peptide" evidence="1">
    <location>
        <begin position="1"/>
        <end position="24"/>
    </location>
</feature>
<organism evidence="2 3">
    <name type="scientific">Phytophthora pseudosyringae</name>
    <dbReference type="NCBI Taxonomy" id="221518"/>
    <lineage>
        <taxon>Eukaryota</taxon>
        <taxon>Sar</taxon>
        <taxon>Stramenopiles</taxon>
        <taxon>Oomycota</taxon>
        <taxon>Peronosporomycetes</taxon>
        <taxon>Peronosporales</taxon>
        <taxon>Peronosporaceae</taxon>
        <taxon>Phytophthora</taxon>
    </lineage>
</organism>
<name>A0A8T1VBR3_9STRA</name>
<reference evidence="2" key="1">
    <citation type="submission" date="2021-02" db="EMBL/GenBank/DDBJ databases">
        <authorList>
            <person name="Palmer J.M."/>
        </authorList>
    </citation>
    <scope>NUCLEOTIDE SEQUENCE</scope>
    <source>
        <strain evidence="2">SCRP734</strain>
    </source>
</reference>
<dbReference type="EMBL" id="JAGDFM010000403">
    <property type="protein sequence ID" value="KAG7378712.1"/>
    <property type="molecule type" value="Genomic_DNA"/>
</dbReference>
<keyword evidence="1" id="KW-0732">Signal</keyword>
<keyword evidence="3" id="KW-1185">Reference proteome</keyword>
<dbReference type="Proteomes" id="UP000694044">
    <property type="component" value="Unassembled WGS sequence"/>
</dbReference>
<protein>
    <submittedName>
        <fullName evidence="2">Uncharacterized protein</fullName>
    </submittedName>
</protein>
<proteinExistence type="predicted"/>
<evidence type="ECO:0000313" key="3">
    <source>
        <dbReference type="Proteomes" id="UP000694044"/>
    </source>
</evidence>
<sequence length="179" mass="18079">MKLSRSRVLGACTAVLLAASAALATNMTAVQVYDDASCSGAPLQVVFTPTADCSSVAADADCSLEAQELGIFASAGCTNDPHAFAATAFGGSAYVLVEVHRPDTNCDGLEGVAAYRIDSACHPTVDAGASFQVDWAGGAPSFKLFTDAACSAAPIFELDLAVDSSECVGGSMKLQVADA</sequence>
<evidence type="ECO:0000256" key="1">
    <source>
        <dbReference type="SAM" id="SignalP"/>
    </source>
</evidence>
<evidence type="ECO:0000313" key="2">
    <source>
        <dbReference type="EMBL" id="KAG7378712.1"/>
    </source>
</evidence>
<accession>A0A8T1VBR3</accession>
<feature type="chain" id="PRO_5035940955" evidence="1">
    <location>
        <begin position="25"/>
        <end position="179"/>
    </location>
</feature>
<gene>
    <name evidence="2" type="ORF">PHYPSEUDO_009751</name>
</gene>
<dbReference type="OrthoDB" id="112313at2759"/>
<dbReference type="AlphaFoldDB" id="A0A8T1VBR3"/>